<keyword evidence="2" id="KW-0963">Cytoplasm</keyword>
<evidence type="ECO:0000313" key="7">
    <source>
        <dbReference type="Proteomes" id="UP000001542"/>
    </source>
</evidence>
<dbReference type="GO" id="GO:0005874">
    <property type="term" value="C:microtubule"/>
    <property type="evidence" value="ECO:0007669"/>
    <property type="project" value="UniProtKB-KW"/>
</dbReference>
<dbReference type="Pfam" id="PF17681">
    <property type="entry name" value="GCP_N_terminal"/>
    <property type="match status" value="1"/>
</dbReference>
<evidence type="ECO:0000256" key="3">
    <source>
        <dbReference type="ARBA" id="ARBA00022701"/>
    </source>
</evidence>
<name>A2F3R1_TRIV3</name>
<keyword evidence="4" id="KW-0206">Cytoskeleton</keyword>
<dbReference type="eggNOG" id="KOG2001">
    <property type="taxonomic scope" value="Eukaryota"/>
</dbReference>
<dbReference type="VEuPathDB" id="TrichDB:TVAG_084700"/>
<dbReference type="InterPro" id="IPR041470">
    <property type="entry name" value="GCP_N"/>
</dbReference>
<dbReference type="KEGG" id="tva:4758256"/>
<accession>A2F3R1</accession>
<dbReference type="GO" id="GO:0043015">
    <property type="term" value="F:gamma-tubulin binding"/>
    <property type="evidence" value="ECO:0000318"/>
    <property type="project" value="GO_Central"/>
</dbReference>
<sequence length="619" mass="71446">MNKSLDPSFLISKLVAKYRPGDLKALRNAIDIIKSYPNTISAKNNTFYLKEWMKITKSKGEEQQVQNLKKDVDFLAKNLIRSPQLFQFLYHFTQKSENKEQQPQLFTDEHEIPLSFIYVLQGVNCRSFEWSDSRERFVLLEKIPPNLYIPAQIVSQIGSMVKMIRDYIERRRCLTQIKISAVLKSLLVDYLLYISSIEQMYSDLTISQFLFLLNNRQIDIIKSAAIIINTIKLESGGILVNRLMEIEKHGDELIKIVANKFRNAAFEVIEKMSIDWSTKGRVDDPFGEFFVKTRAKATTPGEWWSDLYYLSELEVPKSMLKSSVGNVFSSGLCLNFVRQWEENIELDIEAENFDALVKKASEISNSHMMTLFIDHEKIISRLNDAVDFVLFRRGDFATVLLENSANAEKRLPLILHDYIGRKCPDLKYLEFGGEGSRLRYEPQGISCVLFTSNFNDVYEAASALLLRVRRAQFAISRVGRYEKGFSQGVLLFEMLALCNTISMYFNLSIVSKTAIVMDKIKKAKEFAEIVKAFEKNSTDIIESCWISAANRSLRDKLYMLMTTVEEATILPRDVEKNRNSFYSSLKEFCKLLATKDGNAKILYRQIYQVFPTILMKLTE</sequence>
<dbReference type="InterPro" id="IPR007259">
    <property type="entry name" value="GCP"/>
</dbReference>
<dbReference type="AlphaFoldDB" id="A2F3R1"/>
<proteinExistence type="predicted"/>
<evidence type="ECO:0000313" key="6">
    <source>
        <dbReference type="EMBL" id="EAY00433.1"/>
    </source>
</evidence>
<dbReference type="GO" id="GO:0000922">
    <property type="term" value="C:spindle pole"/>
    <property type="evidence" value="ECO:0007669"/>
    <property type="project" value="InterPro"/>
</dbReference>
<reference evidence="6" key="1">
    <citation type="submission" date="2006-10" db="EMBL/GenBank/DDBJ databases">
        <authorList>
            <person name="Amadeo P."/>
            <person name="Zhao Q."/>
            <person name="Wortman J."/>
            <person name="Fraser-Liggett C."/>
            <person name="Carlton J."/>
        </authorList>
    </citation>
    <scope>NUCLEOTIDE SEQUENCE</scope>
    <source>
        <strain evidence="6">G3</strain>
    </source>
</reference>
<dbReference type="GO" id="GO:0000278">
    <property type="term" value="P:mitotic cell cycle"/>
    <property type="evidence" value="ECO:0000318"/>
    <property type="project" value="GO_Central"/>
</dbReference>
<dbReference type="RefSeq" id="XP_001313362.1">
    <property type="nucleotide sequence ID" value="XM_001313361.1"/>
</dbReference>
<dbReference type="Gene3D" id="1.20.120.1900">
    <property type="entry name" value="Gamma-tubulin complex, C-terminal domain"/>
    <property type="match status" value="1"/>
</dbReference>
<feature type="domain" description="Gamma tubulin complex component protein N-terminal" evidence="5">
    <location>
        <begin position="117"/>
        <end position="373"/>
    </location>
</feature>
<dbReference type="PANTHER" id="PTHR19302:SF14">
    <property type="entry name" value="GAMMA-TUBULIN COMPLEX COMPONENT 3"/>
    <property type="match status" value="1"/>
</dbReference>
<gene>
    <name evidence="6" type="ORF">TVAG_084700</name>
</gene>
<keyword evidence="7" id="KW-1185">Reference proteome</keyword>
<comment type="subcellular location">
    <subcellularLocation>
        <location evidence="1">Cytoplasm</location>
        <location evidence="1">Cytoskeleton</location>
    </subcellularLocation>
</comment>
<organism evidence="6 7">
    <name type="scientific">Trichomonas vaginalis (strain ATCC PRA-98 / G3)</name>
    <dbReference type="NCBI Taxonomy" id="412133"/>
    <lineage>
        <taxon>Eukaryota</taxon>
        <taxon>Metamonada</taxon>
        <taxon>Parabasalia</taxon>
        <taxon>Trichomonadida</taxon>
        <taxon>Trichomonadidae</taxon>
        <taxon>Trichomonas</taxon>
    </lineage>
</organism>
<dbReference type="SMR" id="A2F3R1"/>
<dbReference type="GO" id="GO:0051225">
    <property type="term" value="P:spindle assembly"/>
    <property type="evidence" value="ECO:0000318"/>
    <property type="project" value="GO_Central"/>
</dbReference>
<reference evidence="6" key="2">
    <citation type="journal article" date="2007" name="Science">
        <title>Draft genome sequence of the sexually transmitted pathogen Trichomonas vaginalis.</title>
        <authorList>
            <person name="Carlton J.M."/>
            <person name="Hirt R.P."/>
            <person name="Silva J.C."/>
            <person name="Delcher A.L."/>
            <person name="Schatz M."/>
            <person name="Zhao Q."/>
            <person name="Wortman J.R."/>
            <person name="Bidwell S.L."/>
            <person name="Alsmark U.C.M."/>
            <person name="Besteiro S."/>
            <person name="Sicheritz-Ponten T."/>
            <person name="Noel C.J."/>
            <person name="Dacks J.B."/>
            <person name="Foster P.G."/>
            <person name="Simillion C."/>
            <person name="Van de Peer Y."/>
            <person name="Miranda-Saavedra D."/>
            <person name="Barton G.J."/>
            <person name="Westrop G.D."/>
            <person name="Mueller S."/>
            <person name="Dessi D."/>
            <person name="Fiori P.L."/>
            <person name="Ren Q."/>
            <person name="Paulsen I."/>
            <person name="Zhang H."/>
            <person name="Bastida-Corcuera F.D."/>
            <person name="Simoes-Barbosa A."/>
            <person name="Brown M.T."/>
            <person name="Hayes R.D."/>
            <person name="Mukherjee M."/>
            <person name="Okumura C.Y."/>
            <person name="Schneider R."/>
            <person name="Smith A.J."/>
            <person name="Vanacova S."/>
            <person name="Villalvazo M."/>
            <person name="Haas B.J."/>
            <person name="Pertea M."/>
            <person name="Feldblyum T.V."/>
            <person name="Utterback T.R."/>
            <person name="Shu C.L."/>
            <person name="Osoegawa K."/>
            <person name="de Jong P.J."/>
            <person name="Hrdy I."/>
            <person name="Horvathova L."/>
            <person name="Zubacova Z."/>
            <person name="Dolezal P."/>
            <person name="Malik S.B."/>
            <person name="Logsdon J.M. Jr."/>
            <person name="Henze K."/>
            <person name="Gupta A."/>
            <person name="Wang C.C."/>
            <person name="Dunne R.L."/>
            <person name="Upcroft J.A."/>
            <person name="Upcroft P."/>
            <person name="White O."/>
            <person name="Salzberg S.L."/>
            <person name="Tang P."/>
            <person name="Chiu C.-H."/>
            <person name="Lee Y.-S."/>
            <person name="Embley T.M."/>
            <person name="Coombs G.H."/>
            <person name="Mottram J.C."/>
            <person name="Tachezy J."/>
            <person name="Fraser-Liggett C.M."/>
            <person name="Johnson P.J."/>
        </authorList>
    </citation>
    <scope>NUCLEOTIDE SEQUENCE [LARGE SCALE GENOMIC DNA]</scope>
    <source>
        <strain evidence="6">G3</strain>
    </source>
</reference>
<dbReference type="Proteomes" id="UP000001542">
    <property type="component" value="Unassembled WGS sequence"/>
</dbReference>
<dbReference type="OrthoDB" id="5860513at2759"/>
<evidence type="ECO:0000256" key="2">
    <source>
        <dbReference type="ARBA" id="ARBA00022490"/>
    </source>
</evidence>
<dbReference type="InterPro" id="IPR042241">
    <property type="entry name" value="GCP_C_sf"/>
</dbReference>
<evidence type="ECO:0000259" key="5">
    <source>
        <dbReference type="Pfam" id="PF17681"/>
    </source>
</evidence>
<dbReference type="GO" id="GO:0031122">
    <property type="term" value="P:cytoplasmic microtubule organization"/>
    <property type="evidence" value="ECO:0000318"/>
    <property type="project" value="GO_Central"/>
</dbReference>
<dbReference type="GO" id="GO:0051321">
    <property type="term" value="P:meiotic cell cycle"/>
    <property type="evidence" value="ECO:0000318"/>
    <property type="project" value="GO_Central"/>
</dbReference>
<dbReference type="EMBL" id="DS113601">
    <property type="protein sequence ID" value="EAY00433.1"/>
    <property type="molecule type" value="Genomic_DNA"/>
</dbReference>
<dbReference type="STRING" id="5722.A2F3R1"/>
<dbReference type="InParanoid" id="A2F3R1"/>
<protein>
    <recommendedName>
        <fullName evidence="5">Gamma tubulin complex component protein N-terminal domain-containing protein</fullName>
    </recommendedName>
</protein>
<dbReference type="GO" id="GO:0007020">
    <property type="term" value="P:microtubule nucleation"/>
    <property type="evidence" value="ECO:0000318"/>
    <property type="project" value="GO_Central"/>
</dbReference>
<evidence type="ECO:0000256" key="1">
    <source>
        <dbReference type="ARBA" id="ARBA00004245"/>
    </source>
</evidence>
<dbReference type="GO" id="GO:0000930">
    <property type="term" value="C:gamma-tubulin complex"/>
    <property type="evidence" value="ECO:0000318"/>
    <property type="project" value="GO_Central"/>
</dbReference>
<dbReference type="VEuPathDB" id="TrichDB:TVAGG3_1040000"/>
<evidence type="ECO:0000256" key="4">
    <source>
        <dbReference type="ARBA" id="ARBA00023212"/>
    </source>
</evidence>
<keyword evidence="3" id="KW-0493">Microtubule</keyword>
<dbReference type="PANTHER" id="PTHR19302">
    <property type="entry name" value="GAMMA TUBULIN COMPLEX PROTEIN"/>
    <property type="match status" value="1"/>
</dbReference>